<dbReference type="GO" id="GO:0009235">
    <property type="term" value="P:cobalamin metabolic process"/>
    <property type="evidence" value="ECO:0007669"/>
    <property type="project" value="InterPro"/>
</dbReference>
<gene>
    <name evidence="1" type="ORF">AKAME5_001634100</name>
</gene>
<dbReference type="Pfam" id="PF10229">
    <property type="entry name" value="MMADHC"/>
    <property type="match status" value="1"/>
</dbReference>
<proteinExistence type="predicted"/>
<evidence type="ECO:0000313" key="1">
    <source>
        <dbReference type="EMBL" id="GLD64828.1"/>
    </source>
</evidence>
<dbReference type="Proteomes" id="UP001279410">
    <property type="component" value="Unassembled WGS sequence"/>
</dbReference>
<dbReference type="AlphaFoldDB" id="A0AAD3N127"/>
<protein>
    <submittedName>
        <fullName evidence="1">Metabolism of cobalamin associated Da</fullName>
    </submittedName>
</protein>
<name>A0AAD3N127_LATJO</name>
<accession>A0AAD3N127</accession>
<reference evidence="1" key="1">
    <citation type="submission" date="2022-08" db="EMBL/GenBank/DDBJ databases">
        <title>Genome sequencing of akame (Lates japonicus).</title>
        <authorList>
            <person name="Hashiguchi Y."/>
            <person name="Takahashi H."/>
        </authorList>
    </citation>
    <scope>NUCLEOTIDE SEQUENCE</scope>
    <source>
        <strain evidence="1">Kochi</strain>
    </source>
</reference>
<evidence type="ECO:0000313" key="2">
    <source>
        <dbReference type="Proteomes" id="UP001279410"/>
    </source>
</evidence>
<dbReference type="InterPro" id="IPR019362">
    <property type="entry name" value="MMADHC"/>
</dbReference>
<dbReference type="EMBL" id="BRZM01000072">
    <property type="protein sequence ID" value="GLD64828.1"/>
    <property type="molecule type" value="Genomic_DNA"/>
</dbReference>
<keyword evidence="2" id="KW-1185">Reference proteome</keyword>
<dbReference type="PANTHER" id="PTHR13192">
    <property type="entry name" value="MY011 PROTEIN"/>
    <property type="match status" value="1"/>
</dbReference>
<organism evidence="1 2">
    <name type="scientific">Lates japonicus</name>
    <name type="common">Japanese lates</name>
    <dbReference type="NCBI Taxonomy" id="270547"/>
    <lineage>
        <taxon>Eukaryota</taxon>
        <taxon>Metazoa</taxon>
        <taxon>Chordata</taxon>
        <taxon>Craniata</taxon>
        <taxon>Vertebrata</taxon>
        <taxon>Euteleostomi</taxon>
        <taxon>Actinopterygii</taxon>
        <taxon>Neopterygii</taxon>
        <taxon>Teleostei</taxon>
        <taxon>Neoteleostei</taxon>
        <taxon>Acanthomorphata</taxon>
        <taxon>Carangaria</taxon>
        <taxon>Carangaria incertae sedis</taxon>
        <taxon>Centropomidae</taxon>
        <taxon>Lates</taxon>
    </lineage>
</organism>
<dbReference type="PANTHER" id="PTHR13192:SF2">
    <property type="entry name" value="METHYLMALONIC ACIDURIA (COBALAMIN DEFICIENCY) CBLD TYPE, WITH HOMOCYSTINURIA"/>
    <property type="match status" value="1"/>
</dbReference>
<sequence length="240" mass="26748">MSKWVLWSRGRLVLSQTAGRQKNVLCSRVSRTEPSLLQAQMNTHNCITHRIRTSRTRRFQLPGNVGFDCLEADQKTRSTGAVPDVLADPRQHRDTSLYWPSLSSEFQRPTSILVSQQSHRGAVGREETAEQDGDQLMHKFVSGAKEMCFALWTAGYWADFIDPTTGAAFFASPSSQTTLQTEEELRHLGFHIEVSGSCTVIRHILRGTPLFVGTVFTNAPTQSAAIARLQGLSNVLDDEE</sequence>
<comment type="caution">
    <text evidence="1">The sequence shown here is derived from an EMBL/GenBank/DDBJ whole genome shotgun (WGS) entry which is preliminary data.</text>
</comment>